<dbReference type="EMBL" id="VDFR01000130">
    <property type="protein sequence ID" value="TNC37076.1"/>
    <property type="molecule type" value="Genomic_DNA"/>
</dbReference>
<dbReference type="Proteomes" id="UP000306740">
    <property type="component" value="Unassembled WGS sequence"/>
</dbReference>
<dbReference type="RefSeq" id="WP_139106866.1">
    <property type="nucleotide sequence ID" value="NZ_VDFR01000130.1"/>
</dbReference>
<sequence>MTEPAAWRTPAVDPADTDLLARGTLEVEGRLVEASNGTFYGKVSDGSRSVACVYKPVSGERPLWDFPDGTLAGRERAAFLVSEAAGWHVVPPTVLADGPFGPGMVQQWVDVDPALSQIAVAPAGAQPEGWFAVVDAVAAGGREVTLLHRDSLPLRAIALFDAVVNNADRKGGHLLPVDGTVLGCDHGLTFHVEDKLRTVLWGWAGDPLRDDERQRLEDLSLQVAAGPLVSALSDLISADEIEGIQERLDVLLRTGTMPEPGDRWPTIPWPPM</sequence>
<accession>A0A5C4MCV2</accession>
<gene>
    <name evidence="2" type="ORF">FHE65_25640</name>
    <name evidence="1" type="ORF">FHE65_28670</name>
</gene>
<evidence type="ECO:0000313" key="3">
    <source>
        <dbReference type="Proteomes" id="UP000306740"/>
    </source>
</evidence>
<reference evidence="2 3" key="1">
    <citation type="submission" date="2019-05" db="EMBL/GenBank/DDBJ databases">
        <title>Mumia sp. nov., isolated from the intestinal contents of plateau pika (Ochotona curzoniae) in the Qinghai-Tibet plateau of China.</title>
        <authorList>
            <person name="Tian Z."/>
        </authorList>
    </citation>
    <scope>NUCLEOTIDE SEQUENCE [LARGE SCALE GENOMIC DNA]</scope>
    <source>
        <strain evidence="3">527</strain>
        <strain evidence="2">Z527</strain>
    </source>
</reference>
<name>A0A5C4MCV2_9ACTN</name>
<proteinExistence type="predicted"/>
<protein>
    <submittedName>
        <fullName evidence="2">SCO1664 family protein</fullName>
    </submittedName>
</protein>
<dbReference type="InterPro" id="IPR022292">
    <property type="entry name" value="CHP03843"/>
</dbReference>
<organism evidence="2 3">
    <name type="scientific">Mumia zhuanghuii</name>
    <dbReference type="NCBI Taxonomy" id="2585211"/>
    <lineage>
        <taxon>Bacteria</taxon>
        <taxon>Bacillati</taxon>
        <taxon>Actinomycetota</taxon>
        <taxon>Actinomycetes</taxon>
        <taxon>Propionibacteriales</taxon>
        <taxon>Nocardioidaceae</taxon>
        <taxon>Mumia</taxon>
    </lineage>
</organism>
<evidence type="ECO:0000313" key="2">
    <source>
        <dbReference type="EMBL" id="TNC37076.1"/>
    </source>
</evidence>
<dbReference type="NCBIfam" id="TIGR03843">
    <property type="entry name" value="SCO1664 family protein"/>
    <property type="match status" value="1"/>
</dbReference>
<dbReference type="AlphaFoldDB" id="A0A5C4MCV2"/>
<dbReference type="OrthoDB" id="3423180at2"/>
<dbReference type="EMBL" id="VDFR01000167">
    <property type="protein sequence ID" value="TNC33660.1"/>
    <property type="molecule type" value="Genomic_DNA"/>
</dbReference>
<evidence type="ECO:0000313" key="1">
    <source>
        <dbReference type="EMBL" id="TNC33660.1"/>
    </source>
</evidence>
<comment type="caution">
    <text evidence="2">The sequence shown here is derived from an EMBL/GenBank/DDBJ whole genome shotgun (WGS) entry which is preliminary data.</text>
</comment>